<dbReference type="EC" id="3.1.3.11" evidence="4"/>
<keyword evidence="6" id="KW-0479">Metal-binding</keyword>
<dbReference type="Pfam" id="PF03320">
    <property type="entry name" value="FBPase_glpX"/>
    <property type="match status" value="1"/>
</dbReference>
<keyword evidence="12" id="KW-1185">Reference proteome</keyword>
<keyword evidence="7" id="KW-0378">Hydrolase</keyword>
<protein>
    <recommendedName>
        <fullName evidence="5">Fructose-1,6-bisphosphatase class 2</fullName>
        <ecNumber evidence="4">3.1.3.11</ecNumber>
    </recommendedName>
    <alternativeName>
        <fullName evidence="10">D-fructose-1,6-bisphosphate 1-phosphohydrolase class 2</fullName>
    </alternativeName>
</protein>
<dbReference type="Gene3D" id="3.30.540.10">
    <property type="entry name" value="Fructose-1,6-Bisphosphatase, subunit A, domain 1"/>
    <property type="match status" value="1"/>
</dbReference>
<dbReference type="EMBL" id="CP070619">
    <property type="protein sequence ID" value="QSE95421.1"/>
    <property type="molecule type" value="Genomic_DNA"/>
</dbReference>
<evidence type="ECO:0000256" key="10">
    <source>
        <dbReference type="ARBA" id="ARBA00032412"/>
    </source>
</evidence>
<dbReference type="Proteomes" id="UP000662986">
    <property type="component" value="Chromosome"/>
</dbReference>
<evidence type="ECO:0000313" key="12">
    <source>
        <dbReference type="Proteomes" id="UP000662986"/>
    </source>
</evidence>
<accession>A0A974ZYS8</accession>
<keyword evidence="9" id="KW-0119">Carbohydrate metabolism</keyword>
<dbReference type="InterPro" id="IPR004464">
    <property type="entry name" value="FBPase_class-2/SBPase"/>
</dbReference>
<dbReference type="PANTHER" id="PTHR30447">
    <property type="entry name" value="FRUCTOSE-1,6-BISPHOSPHATASE CLASS 2"/>
    <property type="match status" value="1"/>
</dbReference>
<proteinExistence type="inferred from homology"/>
<comment type="pathway">
    <text evidence="2">Carbohydrate biosynthesis; gluconeogenesis.</text>
</comment>
<evidence type="ECO:0000313" key="11">
    <source>
        <dbReference type="EMBL" id="QSE95421.1"/>
    </source>
</evidence>
<comment type="catalytic activity">
    <reaction evidence="1">
        <text>beta-D-fructose 1,6-bisphosphate + H2O = beta-D-fructose 6-phosphate + phosphate</text>
        <dbReference type="Rhea" id="RHEA:11064"/>
        <dbReference type="ChEBI" id="CHEBI:15377"/>
        <dbReference type="ChEBI" id="CHEBI:32966"/>
        <dbReference type="ChEBI" id="CHEBI:43474"/>
        <dbReference type="ChEBI" id="CHEBI:57634"/>
        <dbReference type="EC" id="3.1.3.11"/>
    </reaction>
</comment>
<evidence type="ECO:0000256" key="8">
    <source>
        <dbReference type="ARBA" id="ARBA00023211"/>
    </source>
</evidence>
<evidence type="ECO:0000256" key="3">
    <source>
        <dbReference type="ARBA" id="ARBA00008989"/>
    </source>
</evidence>
<evidence type="ECO:0000256" key="7">
    <source>
        <dbReference type="ARBA" id="ARBA00022801"/>
    </source>
</evidence>
<gene>
    <name evidence="11" type="ORF">JWS13_15365</name>
</gene>
<dbReference type="SUPFAM" id="SSF56655">
    <property type="entry name" value="Carbohydrate phosphatase"/>
    <property type="match status" value="1"/>
</dbReference>
<organism evidence="11 12">
    <name type="scientific">Rhodococcus pseudokoreensis</name>
    <dbReference type="NCBI Taxonomy" id="2811421"/>
    <lineage>
        <taxon>Bacteria</taxon>
        <taxon>Bacillati</taxon>
        <taxon>Actinomycetota</taxon>
        <taxon>Actinomycetes</taxon>
        <taxon>Mycobacteriales</taxon>
        <taxon>Nocardiaceae</taxon>
        <taxon>Rhodococcus</taxon>
    </lineage>
</organism>
<dbReference type="PANTHER" id="PTHR30447:SF0">
    <property type="entry name" value="FRUCTOSE-1,6-BISPHOSPHATASE 1 CLASS 2-RELATED"/>
    <property type="match status" value="1"/>
</dbReference>
<evidence type="ECO:0000256" key="9">
    <source>
        <dbReference type="ARBA" id="ARBA00023277"/>
    </source>
</evidence>
<reference evidence="11 12" key="1">
    <citation type="journal article" date="2021" name="Microbiol. Resour. Announc.">
        <title>Complete Genome Sequences of Two Rhodococcus sp. Strains with Large and Linear Chromosomes, Isolated from Apple Rhizosphere.</title>
        <authorList>
            <person name="Benning S."/>
            <person name="Brugnone N."/>
            <person name="Siani R."/>
            <person name="Kublik S."/>
            <person name="Schloter M."/>
            <person name="Rad V."/>
        </authorList>
    </citation>
    <scope>NUCLEOTIDE SEQUENCE [LARGE SCALE GENOMIC DNA]</scope>
    <source>
        <strain evidence="11 12">R79</strain>
    </source>
</reference>
<keyword evidence="8" id="KW-0464">Manganese</keyword>
<name>A0A974ZYS8_9NOCA</name>
<sequence length="98" mass="10708">MTRKWGCSRAVVVVRIRLAPTSDAERRKALDAGHDLDRILTTDDLVAGDNAFFAATGVTDGDLLRGVRYTHAGATTESIVMRSKSGTVRTIDSQYRLL</sequence>
<evidence type="ECO:0000256" key="4">
    <source>
        <dbReference type="ARBA" id="ARBA00013093"/>
    </source>
</evidence>
<evidence type="ECO:0000256" key="1">
    <source>
        <dbReference type="ARBA" id="ARBA00001273"/>
    </source>
</evidence>
<comment type="similarity">
    <text evidence="3">Belongs to the FBPase class 2 family.</text>
</comment>
<evidence type="ECO:0000256" key="2">
    <source>
        <dbReference type="ARBA" id="ARBA00004742"/>
    </source>
</evidence>
<evidence type="ECO:0000256" key="6">
    <source>
        <dbReference type="ARBA" id="ARBA00022723"/>
    </source>
</evidence>
<evidence type="ECO:0000256" key="5">
    <source>
        <dbReference type="ARBA" id="ARBA00014392"/>
    </source>
</evidence>
<reference evidence="11 12" key="2">
    <citation type="journal article" date="2022" name="Arch. Microbiol.">
        <title>Rhodococcus pseudokoreensis sp. nov. isolated from the rhizosphere of young M26 apple rootstocks.</title>
        <authorList>
            <person name="Kampfer P."/>
            <person name="Glaeser S.P."/>
            <person name="Blom J."/>
            <person name="Wolf J."/>
            <person name="Benning S."/>
            <person name="Schloter M."/>
            <person name="Neumann-Schaal M."/>
        </authorList>
    </citation>
    <scope>NUCLEOTIDE SEQUENCE [LARGE SCALE GENOMIC DNA]</scope>
    <source>
        <strain evidence="11 12">R79</strain>
    </source>
</reference>